<reference evidence="5" key="1">
    <citation type="submission" date="2022-08" db="EMBL/GenBank/DDBJ databases">
        <authorList>
            <person name="Tistechok S."/>
            <person name="Samborskyy M."/>
            <person name="Roman I."/>
        </authorList>
    </citation>
    <scope>NUCLEOTIDE SEQUENCE</scope>
    <source>
        <strain evidence="5">DSM 103496</strain>
    </source>
</reference>
<name>A0A9X2VUM2_9PSEU</name>
<dbReference type="PANTHER" id="PTHR46796">
    <property type="entry name" value="HTH-TYPE TRANSCRIPTIONAL ACTIVATOR RHAS-RELATED"/>
    <property type="match status" value="1"/>
</dbReference>
<comment type="caution">
    <text evidence="5">The sequence shown here is derived from an EMBL/GenBank/DDBJ whole genome shotgun (WGS) entry which is preliminary data.</text>
</comment>
<dbReference type="InterPro" id="IPR050204">
    <property type="entry name" value="AraC_XylS_family_regulators"/>
</dbReference>
<evidence type="ECO:0000256" key="2">
    <source>
        <dbReference type="ARBA" id="ARBA00023125"/>
    </source>
</evidence>
<protein>
    <submittedName>
        <fullName evidence="5">AraC family transcriptional regulator</fullName>
    </submittedName>
</protein>
<evidence type="ECO:0000313" key="5">
    <source>
        <dbReference type="EMBL" id="MCS7482951.1"/>
    </source>
</evidence>
<dbReference type="InterPro" id="IPR018060">
    <property type="entry name" value="HTH_AraC"/>
</dbReference>
<proteinExistence type="predicted"/>
<dbReference type="Gene3D" id="1.10.10.60">
    <property type="entry name" value="Homeodomain-like"/>
    <property type="match status" value="1"/>
</dbReference>
<keyword evidence="3" id="KW-0804">Transcription</keyword>
<evidence type="ECO:0000256" key="3">
    <source>
        <dbReference type="ARBA" id="ARBA00023163"/>
    </source>
</evidence>
<feature type="domain" description="HTH araC/xylS-type" evidence="4">
    <location>
        <begin position="210"/>
        <end position="308"/>
    </location>
</feature>
<keyword evidence="6" id="KW-1185">Reference proteome</keyword>
<dbReference type="SUPFAM" id="SSF46689">
    <property type="entry name" value="Homeodomain-like"/>
    <property type="match status" value="2"/>
</dbReference>
<dbReference type="InterPro" id="IPR032783">
    <property type="entry name" value="AraC_lig"/>
</dbReference>
<dbReference type="Pfam" id="PF12852">
    <property type="entry name" value="Cupin_6"/>
    <property type="match status" value="1"/>
</dbReference>
<accession>A0A9X2VUM2</accession>
<organism evidence="5 6">
    <name type="scientific">Umezawaea endophytica</name>
    <dbReference type="NCBI Taxonomy" id="1654476"/>
    <lineage>
        <taxon>Bacteria</taxon>
        <taxon>Bacillati</taxon>
        <taxon>Actinomycetota</taxon>
        <taxon>Actinomycetes</taxon>
        <taxon>Pseudonocardiales</taxon>
        <taxon>Pseudonocardiaceae</taxon>
        <taxon>Umezawaea</taxon>
    </lineage>
</organism>
<dbReference type="GO" id="GO:0003700">
    <property type="term" value="F:DNA-binding transcription factor activity"/>
    <property type="evidence" value="ECO:0007669"/>
    <property type="project" value="InterPro"/>
</dbReference>
<dbReference type="InterPro" id="IPR009057">
    <property type="entry name" value="Homeodomain-like_sf"/>
</dbReference>
<dbReference type="EMBL" id="JANYMP010000027">
    <property type="protein sequence ID" value="MCS7482951.1"/>
    <property type="molecule type" value="Genomic_DNA"/>
</dbReference>
<evidence type="ECO:0000256" key="1">
    <source>
        <dbReference type="ARBA" id="ARBA00023015"/>
    </source>
</evidence>
<gene>
    <name evidence="5" type="ORF">NZH93_39400</name>
</gene>
<dbReference type="PANTHER" id="PTHR46796:SF7">
    <property type="entry name" value="ARAC FAMILY TRANSCRIPTIONAL REGULATOR"/>
    <property type="match status" value="1"/>
</dbReference>
<dbReference type="AlphaFoldDB" id="A0A9X2VUM2"/>
<dbReference type="GO" id="GO:0043565">
    <property type="term" value="F:sequence-specific DNA binding"/>
    <property type="evidence" value="ECO:0007669"/>
    <property type="project" value="InterPro"/>
</dbReference>
<sequence length="310" mass="33737">MRALAVGATDDHVSDVLDLVRTTALTSSGFVARGTWVARSATPAPLTLLVVANGSARLTTDGVDHPARLETGDVAVLADRSRWEVRGGDDDEVPLEIPSTRVPLARGLFETGGGADVVVESRVDLNAVGRELLLHVLPPLGHVRASATAATRLRCSLDRLLAETRTERIGSAFAIRQETQLMVLDVLRAYVERIELPSGWLRLLTDERLRPAVKLLHTRPGERWTVDGLARTAAMSRTSFAGHFRSIAGVPPLTYLKKWRMLLAQRALCDSDVLIGPLGARLGYASESAFSTAFKQHAGESPLAYRLRRR</sequence>
<keyword evidence="1" id="KW-0805">Transcription regulation</keyword>
<evidence type="ECO:0000259" key="4">
    <source>
        <dbReference type="PROSITE" id="PS01124"/>
    </source>
</evidence>
<keyword evidence="2" id="KW-0238">DNA-binding</keyword>
<dbReference type="PROSITE" id="PS01124">
    <property type="entry name" value="HTH_ARAC_FAMILY_2"/>
    <property type="match status" value="1"/>
</dbReference>
<dbReference type="Proteomes" id="UP001141259">
    <property type="component" value="Unassembled WGS sequence"/>
</dbReference>
<dbReference type="RefSeq" id="WP_259628416.1">
    <property type="nucleotide sequence ID" value="NZ_JANYMP010000027.1"/>
</dbReference>
<dbReference type="SMART" id="SM00342">
    <property type="entry name" value="HTH_ARAC"/>
    <property type="match status" value="1"/>
</dbReference>
<evidence type="ECO:0000313" key="6">
    <source>
        <dbReference type="Proteomes" id="UP001141259"/>
    </source>
</evidence>
<dbReference type="Pfam" id="PF12833">
    <property type="entry name" value="HTH_18"/>
    <property type="match status" value="1"/>
</dbReference>